<proteinExistence type="predicted"/>
<protein>
    <submittedName>
        <fullName evidence="1">Uncharacterized protein</fullName>
    </submittedName>
</protein>
<dbReference type="Proteomes" id="UP000002799">
    <property type="component" value="Chromosome"/>
</dbReference>
<reference evidence="1 2" key="1">
    <citation type="submission" date="2013-11" db="EMBL/GenBank/DDBJ databases">
        <title>The Genome Sequence of Fusobacterium sp. 7_1.</title>
        <authorList>
            <consortium name="The Broad Institute Genome Sequencing Platform"/>
            <person name="Earl A."/>
            <person name="Ward D."/>
            <person name="Feldgarden M."/>
            <person name="Gevers D."/>
            <person name="Strauss J."/>
            <person name="Ambrose C.E."/>
            <person name="Allen-Vercoe E."/>
            <person name="Walker B."/>
            <person name="Young S.K."/>
            <person name="Zeng Q."/>
            <person name="Gargeya S."/>
            <person name="Fitzgerald M."/>
            <person name="Haas B."/>
            <person name="Abouelleil A."/>
            <person name="Alvarado L."/>
            <person name="Arachchi H.M."/>
            <person name="Berlin A.M."/>
            <person name="Chapman S.B."/>
            <person name="Goldberg J."/>
            <person name="Griggs A."/>
            <person name="Gujja S."/>
            <person name="Hansen M."/>
            <person name="Howarth C."/>
            <person name="Imamovic A."/>
            <person name="Larimer J."/>
            <person name="McCowen C."/>
            <person name="Montmayeur A."/>
            <person name="Murphy C."/>
            <person name="Neiman D."/>
            <person name="Pearson M."/>
            <person name="Priest M."/>
            <person name="Roberts A."/>
            <person name="Saif S."/>
            <person name="Shea T."/>
            <person name="Sisk P."/>
            <person name="Sykes S."/>
            <person name="Wortman J."/>
            <person name="Nusbaum C."/>
            <person name="Birren B."/>
        </authorList>
    </citation>
    <scope>NUCLEOTIDE SEQUENCE [LARGE SCALE GENOMIC DNA]</scope>
    <source>
        <strain evidence="1 2">7_1</strain>
    </source>
</reference>
<dbReference type="HOGENOM" id="CLU_2972911_0_0_0"/>
<dbReference type="AlphaFoldDB" id="A0A140NT84"/>
<name>A0A140NT84_9FUSO</name>
<dbReference type="KEGG" id="fne:FSDG_02489"/>
<dbReference type="eggNOG" id="COG2226">
    <property type="taxonomic scope" value="Bacteria"/>
</dbReference>
<dbReference type="EMBL" id="CP007062">
    <property type="protein sequence ID" value="AHH93336.1"/>
    <property type="molecule type" value="Genomic_DNA"/>
</dbReference>
<evidence type="ECO:0000313" key="1">
    <source>
        <dbReference type="EMBL" id="AHH93336.1"/>
    </source>
</evidence>
<evidence type="ECO:0000313" key="2">
    <source>
        <dbReference type="Proteomes" id="UP000002799"/>
    </source>
</evidence>
<accession>A0A140NT84</accession>
<gene>
    <name evidence="1" type="ORF">FSDG_02489</name>
</gene>
<sequence>MKIEEFEKIMQREDREEKQEDLEKIWDSKSEWFFKRTEKKQENFSDRLIFKIVKEKNY</sequence>
<organism evidence="1 2">
    <name type="scientific">Fusobacterium animalis 7_1</name>
    <dbReference type="NCBI Taxonomy" id="457405"/>
    <lineage>
        <taxon>Bacteria</taxon>
        <taxon>Fusobacteriati</taxon>
        <taxon>Fusobacteriota</taxon>
        <taxon>Fusobacteriia</taxon>
        <taxon>Fusobacteriales</taxon>
        <taxon>Fusobacteriaceae</taxon>
        <taxon>Fusobacterium</taxon>
    </lineage>
</organism>